<comment type="caution">
    <text evidence="2">The sequence shown here is derived from an EMBL/GenBank/DDBJ whole genome shotgun (WGS) entry which is preliminary data.</text>
</comment>
<dbReference type="RefSeq" id="WP_343990717.1">
    <property type="nucleotide sequence ID" value="NZ_BAAANB010000020.1"/>
</dbReference>
<feature type="domain" description="DUF4097" evidence="1">
    <location>
        <begin position="22"/>
        <end position="195"/>
    </location>
</feature>
<evidence type="ECO:0000313" key="2">
    <source>
        <dbReference type="EMBL" id="GAA2030001.1"/>
    </source>
</evidence>
<name>A0ABN2U6V9_9MICO</name>
<accession>A0ABN2U6V9</accession>
<gene>
    <name evidence="2" type="ORF">GCM10009740_19580</name>
</gene>
<reference evidence="2 3" key="1">
    <citation type="journal article" date="2019" name="Int. J. Syst. Evol. Microbiol.">
        <title>The Global Catalogue of Microorganisms (GCM) 10K type strain sequencing project: providing services to taxonomists for standard genome sequencing and annotation.</title>
        <authorList>
            <consortium name="The Broad Institute Genomics Platform"/>
            <consortium name="The Broad Institute Genome Sequencing Center for Infectious Disease"/>
            <person name="Wu L."/>
            <person name="Ma J."/>
        </authorList>
    </citation>
    <scope>NUCLEOTIDE SEQUENCE [LARGE SCALE GENOMIC DNA]</scope>
    <source>
        <strain evidence="2 3">JCM 14283</strain>
    </source>
</reference>
<dbReference type="Pfam" id="PF13349">
    <property type="entry name" value="DUF4097"/>
    <property type="match status" value="1"/>
</dbReference>
<keyword evidence="3" id="KW-1185">Reference proteome</keyword>
<dbReference type="InterPro" id="IPR025164">
    <property type="entry name" value="Toastrack_DUF4097"/>
</dbReference>
<dbReference type="PANTHER" id="PTHR34094">
    <property type="match status" value="1"/>
</dbReference>
<proteinExistence type="predicted"/>
<evidence type="ECO:0000313" key="3">
    <source>
        <dbReference type="Proteomes" id="UP001501285"/>
    </source>
</evidence>
<evidence type="ECO:0000259" key="1">
    <source>
        <dbReference type="Pfam" id="PF13349"/>
    </source>
</evidence>
<dbReference type="Proteomes" id="UP001501285">
    <property type="component" value="Unassembled WGS sequence"/>
</dbReference>
<sequence>MSTTLESRFDTTGPVNLKIELLVGDVTLTAGETTTTTVRLHPHGKNGAELADKFTVEARGDDVVVLAPKIRDSFLGIGTKGSVDVEVELPAGSTLDARTGSGDMTAAGLLGDVRATTGAGDLDFHEVGSAQLKSGSGDITLRSARGEVAAKTGSGDISVGSAGGRLDLASGSGDIELRRSDAAVKARTGSGDLHIGASTGDLELVTGTGDVELGGVHGGEVRTKTGTGDVTIAVAAGVAAYLDLNTVTGDVDIDLEQASGPGDAEAQAMLVVHSGSGDIHVKRAQVSLV</sequence>
<dbReference type="Gene3D" id="2.160.20.120">
    <property type="match status" value="1"/>
</dbReference>
<protein>
    <submittedName>
        <fullName evidence="2">DUF4097 family beta strand repeat-containing protein</fullName>
    </submittedName>
</protein>
<organism evidence="2 3">
    <name type="scientific">Terrabacter terrae</name>
    <dbReference type="NCBI Taxonomy" id="318434"/>
    <lineage>
        <taxon>Bacteria</taxon>
        <taxon>Bacillati</taxon>
        <taxon>Actinomycetota</taxon>
        <taxon>Actinomycetes</taxon>
        <taxon>Micrococcales</taxon>
        <taxon>Intrasporangiaceae</taxon>
        <taxon>Terrabacter</taxon>
    </lineage>
</organism>
<dbReference type="EMBL" id="BAAANB010000020">
    <property type="protein sequence ID" value="GAA2030001.1"/>
    <property type="molecule type" value="Genomic_DNA"/>
</dbReference>
<dbReference type="PANTHER" id="PTHR34094:SF1">
    <property type="entry name" value="PROTEIN FAM185A"/>
    <property type="match status" value="1"/>
</dbReference>